<keyword evidence="2" id="KW-0732">Signal</keyword>
<proteinExistence type="predicted"/>
<accession>A0AAD2G604</accession>
<feature type="region of interest" description="Disordered" evidence="1">
    <location>
        <begin position="102"/>
        <end position="146"/>
    </location>
</feature>
<gene>
    <name evidence="3" type="ORF">CYCCA115_LOCUS20171</name>
</gene>
<sequence length="230" mass="25712">MTFITRTIAVSSLLSVSTAFTASPSIIDRRFKNTPEGPEGMRTTSTRFFADNVAYSYDMGIGKNEPLDTDDATDHTVLPESIVSEDDDIYGAAQFMAQYESTNKFPSPLDDSSSQRHQHHHHQTAEHINTVKAAQTKTNSNKKKSLPKVQFKRQLEDVLYILTDDLSEHATASTASGELDPSTNRNHRPVMMIQESSSNRQLDINSVWVEMLIHHQQNIGAAPVHQKQMA</sequence>
<dbReference type="Proteomes" id="UP001295423">
    <property type="component" value="Unassembled WGS sequence"/>
</dbReference>
<comment type="caution">
    <text evidence="3">The sequence shown here is derived from an EMBL/GenBank/DDBJ whole genome shotgun (WGS) entry which is preliminary data.</text>
</comment>
<keyword evidence="4" id="KW-1185">Reference proteome</keyword>
<organism evidence="3 4">
    <name type="scientific">Cylindrotheca closterium</name>
    <dbReference type="NCBI Taxonomy" id="2856"/>
    <lineage>
        <taxon>Eukaryota</taxon>
        <taxon>Sar</taxon>
        <taxon>Stramenopiles</taxon>
        <taxon>Ochrophyta</taxon>
        <taxon>Bacillariophyta</taxon>
        <taxon>Bacillariophyceae</taxon>
        <taxon>Bacillariophycidae</taxon>
        <taxon>Bacillariales</taxon>
        <taxon>Bacillariaceae</taxon>
        <taxon>Cylindrotheca</taxon>
    </lineage>
</organism>
<evidence type="ECO:0000256" key="2">
    <source>
        <dbReference type="SAM" id="SignalP"/>
    </source>
</evidence>
<dbReference type="EMBL" id="CAKOGP040002147">
    <property type="protein sequence ID" value="CAJ1963456.1"/>
    <property type="molecule type" value="Genomic_DNA"/>
</dbReference>
<evidence type="ECO:0000256" key="1">
    <source>
        <dbReference type="SAM" id="MobiDB-lite"/>
    </source>
</evidence>
<protein>
    <submittedName>
        <fullName evidence="3">Uncharacterized protein</fullName>
    </submittedName>
</protein>
<feature type="chain" id="PRO_5042068059" evidence="2">
    <location>
        <begin position="20"/>
        <end position="230"/>
    </location>
</feature>
<dbReference type="AlphaFoldDB" id="A0AAD2G604"/>
<name>A0AAD2G604_9STRA</name>
<reference evidence="3" key="1">
    <citation type="submission" date="2023-08" db="EMBL/GenBank/DDBJ databases">
        <authorList>
            <person name="Audoor S."/>
            <person name="Bilcke G."/>
        </authorList>
    </citation>
    <scope>NUCLEOTIDE SEQUENCE</scope>
</reference>
<evidence type="ECO:0000313" key="4">
    <source>
        <dbReference type="Proteomes" id="UP001295423"/>
    </source>
</evidence>
<feature type="signal peptide" evidence="2">
    <location>
        <begin position="1"/>
        <end position="19"/>
    </location>
</feature>
<evidence type="ECO:0000313" key="3">
    <source>
        <dbReference type="EMBL" id="CAJ1963456.1"/>
    </source>
</evidence>